<reference evidence="1 2" key="1">
    <citation type="journal article" date="2023" name="BMC Biol.">
        <title>The compact genome of the sponge Oopsacas minuta (Hexactinellida) is lacking key metazoan core genes.</title>
        <authorList>
            <person name="Santini S."/>
            <person name="Schenkelaars Q."/>
            <person name="Jourda C."/>
            <person name="Duchesne M."/>
            <person name="Belahbib H."/>
            <person name="Rocher C."/>
            <person name="Selva M."/>
            <person name="Riesgo A."/>
            <person name="Vervoort M."/>
            <person name="Leys S.P."/>
            <person name="Kodjabachian L."/>
            <person name="Le Bivic A."/>
            <person name="Borchiellini C."/>
            <person name="Claverie J.M."/>
            <person name="Renard E."/>
        </authorList>
    </citation>
    <scope>NUCLEOTIDE SEQUENCE [LARGE SCALE GENOMIC DNA]</scope>
    <source>
        <strain evidence="1">SPO-2</strain>
    </source>
</reference>
<dbReference type="EMBL" id="JAKMXF010000295">
    <property type="protein sequence ID" value="KAI6653094.1"/>
    <property type="molecule type" value="Genomic_DNA"/>
</dbReference>
<sequence>MVAATSQKIRIDCACHRSTAIKTGWERAMMENDELDQLHDSVNKDAIFAKKSSGIQSELPISLKRGGKTRPWRSLYSMINSILQSYGKLSEILTEGNKAYIVAGMDLNLLAIVTKFF</sequence>
<name>A0AAV7JX59_9METZ</name>
<comment type="caution">
    <text evidence="1">The sequence shown here is derived from an EMBL/GenBank/DDBJ whole genome shotgun (WGS) entry which is preliminary data.</text>
</comment>
<evidence type="ECO:0000313" key="1">
    <source>
        <dbReference type="EMBL" id="KAI6653094.1"/>
    </source>
</evidence>
<proteinExistence type="predicted"/>
<dbReference type="AlphaFoldDB" id="A0AAV7JX59"/>
<dbReference type="Proteomes" id="UP001165289">
    <property type="component" value="Unassembled WGS sequence"/>
</dbReference>
<protein>
    <submittedName>
        <fullName evidence="1">Uncharacterized protein</fullName>
    </submittedName>
</protein>
<accession>A0AAV7JX59</accession>
<gene>
    <name evidence="1" type="ORF">LOD99_3930</name>
</gene>
<organism evidence="1 2">
    <name type="scientific">Oopsacas minuta</name>
    <dbReference type="NCBI Taxonomy" id="111878"/>
    <lineage>
        <taxon>Eukaryota</taxon>
        <taxon>Metazoa</taxon>
        <taxon>Porifera</taxon>
        <taxon>Hexactinellida</taxon>
        <taxon>Hexasterophora</taxon>
        <taxon>Lyssacinosida</taxon>
        <taxon>Leucopsacidae</taxon>
        <taxon>Oopsacas</taxon>
    </lineage>
</organism>
<keyword evidence="2" id="KW-1185">Reference proteome</keyword>
<evidence type="ECO:0000313" key="2">
    <source>
        <dbReference type="Proteomes" id="UP001165289"/>
    </source>
</evidence>